<evidence type="ECO:0000313" key="3">
    <source>
        <dbReference type="Proteomes" id="UP000177907"/>
    </source>
</evidence>
<gene>
    <name evidence="2" type="ORF">A3J93_00880</name>
</gene>
<sequence length="122" mass="13730">MDKKSKIFFIIFFTAIVASIAVVYYRYVNKRDYYVRLQVPCDQLAERCFVSECDPSEDSECPADPEERTSYYKIIEKKAYNLPNCAGEVSDCPIPSCTGDASCLEFLCENSGDEGTDQCASP</sequence>
<proteinExistence type="predicted"/>
<feature type="transmembrane region" description="Helical" evidence="1">
    <location>
        <begin position="7"/>
        <end position="27"/>
    </location>
</feature>
<evidence type="ECO:0000313" key="2">
    <source>
        <dbReference type="EMBL" id="OGH88634.1"/>
    </source>
</evidence>
<name>A0A1F6NYA8_9BACT</name>
<organism evidence="2 3">
    <name type="scientific">Candidatus Magasanikbacteria bacterium RIFOXYC2_FULL_42_28</name>
    <dbReference type="NCBI Taxonomy" id="1798704"/>
    <lineage>
        <taxon>Bacteria</taxon>
        <taxon>Candidatus Magasanikiibacteriota</taxon>
    </lineage>
</organism>
<evidence type="ECO:0000256" key="1">
    <source>
        <dbReference type="SAM" id="Phobius"/>
    </source>
</evidence>
<accession>A0A1F6NYA8</accession>
<comment type="caution">
    <text evidence="2">The sequence shown here is derived from an EMBL/GenBank/DDBJ whole genome shotgun (WGS) entry which is preliminary data.</text>
</comment>
<protein>
    <recommendedName>
        <fullName evidence="4">Transmembrane protein</fullName>
    </recommendedName>
</protein>
<dbReference type="STRING" id="1798704.A3J93_00880"/>
<dbReference type="EMBL" id="MFQZ01000001">
    <property type="protein sequence ID" value="OGH88634.1"/>
    <property type="molecule type" value="Genomic_DNA"/>
</dbReference>
<dbReference type="AlphaFoldDB" id="A0A1F6NYA8"/>
<evidence type="ECO:0008006" key="4">
    <source>
        <dbReference type="Google" id="ProtNLM"/>
    </source>
</evidence>
<keyword evidence="1" id="KW-0812">Transmembrane</keyword>
<reference evidence="2 3" key="1">
    <citation type="journal article" date="2016" name="Nat. Commun.">
        <title>Thousands of microbial genomes shed light on interconnected biogeochemical processes in an aquifer system.</title>
        <authorList>
            <person name="Anantharaman K."/>
            <person name="Brown C.T."/>
            <person name="Hug L.A."/>
            <person name="Sharon I."/>
            <person name="Castelle C.J."/>
            <person name="Probst A.J."/>
            <person name="Thomas B.C."/>
            <person name="Singh A."/>
            <person name="Wilkins M.J."/>
            <person name="Karaoz U."/>
            <person name="Brodie E.L."/>
            <person name="Williams K.H."/>
            <person name="Hubbard S.S."/>
            <person name="Banfield J.F."/>
        </authorList>
    </citation>
    <scope>NUCLEOTIDE SEQUENCE [LARGE SCALE GENOMIC DNA]</scope>
</reference>
<keyword evidence="1" id="KW-0472">Membrane</keyword>
<keyword evidence="1" id="KW-1133">Transmembrane helix</keyword>
<dbReference type="Proteomes" id="UP000177907">
    <property type="component" value="Unassembled WGS sequence"/>
</dbReference>